<evidence type="ECO:0000256" key="2">
    <source>
        <dbReference type="ARBA" id="ARBA00010761"/>
    </source>
</evidence>
<sequence length="391" mass="45647">MIKNLEENYLKTNLTMQPYGSTKFNVPSEILNNSYENLLTARKEVEPFERITPEKFRLKTNKISEFNKNLKIFSLGKNNKEASELIKKTKKINNINSNLNQITKNKVVVEKLIKEVKNTNILDLQRKEKKIIEIGTINNINQFKYSEKNKFNSNEITKNLNYLLKFDPYLAQSQHIYYFFKKSNSKLIKNISSILEYSFLKMYSLISKPVYYITPDNLYVNLFFFRLKNKKNKKNKKSLSSLFNLNSQNLEILSANLSNFISKNVHFDLNRIRKLNLDSNILAHFIARYCDFKKIKFSKIAKRVLRLSKIKNSKKYYSYNGVIPSFLTGIKIKLGGRLSTQKISARQTVKITQRGSLTRRNTDLVSKSRITGINKKGTFCVTVTIGQKIFI</sequence>
<protein>
    <recommendedName>
        <fullName evidence="6">Small ribosomal subunit protein uS3m</fullName>
    </recommendedName>
</protein>
<geneLocation type="mitochondrion" evidence="7"/>
<dbReference type="GeneID" id="32232964"/>
<comment type="similarity">
    <text evidence="2">Belongs to the universal ribosomal protein uS3 family.</text>
</comment>
<dbReference type="InterPro" id="IPR007980">
    <property type="entry name" value="Ribosomal_uS3m_fun"/>
</dbReference>
<dbReference type="GO" id="GO:0006412">
    <property type="term" value="P:translation"/>
    <property type="evidence" value="ECO:0007669"/>
    <property type="project" value="InterPro"/>
</dbReference>
<evidence type="ECO:0000313" key="7">
    <source>
        <dbReference type="EMBL" id="BAX08588.1"/>
    </source>
</evidence>
<dbReference type="Pfam" id="PF05316">
    <property type="entry name" value="VAR1"/>
    <property type="match status" value="1"/>
</dbReference>
<organism evidence="7">
    <name type="scientific">Fomitopsis palustris</name>
    <dbReference type="NCBI Taxonomy" id="2870670"/>
    <lineage>
        <taxon>Eukaryota</taxon>
        <taxon>Fungi</taxon>
        <taxon>Dikarya</taxon>
        <taxon>Basidiomycota</taxon>
        <taxon>Agaricomycotina</taxon>
        <taxon>Agaricomycetes</taxon>
        <taxon>Polyporales</taxon>
        <taxon>Fomitopsis</taxon>
    </lineage>
</organism>
<evidence type="ECO:0000256" key="1">
    <source>
        <dbReference type="ARBA" id="ARBA00004173"/>
    </source>
</evidence>
<dbReference type="GO" id="GO:0003735">
    <property type="term" value="F:structural constituent of ribosome"/>
    <property type="evidence" value="ECO:0007669"/>
    <property type="project" value="InterPro"/>
</dbReference>
<dbReference type="AlphaFoldDB" id="A0A1V1FYP1"/>
<dbReference type="GO" id="GO:1990904">
    <property type="term" value="C:ribonucleoprotein complex"/>
    <property type="evidence" value="ECO:0007669"/>
    <property type="project" value="UniProtKB-KW"/>
</dbReference>
<dbReference type="RefSeq" id="YP_009355793.1">
    <property type="nucleotide sequence ID" value="NC_034349.1"/>
</dbReference>
<evidence type="ECO:0000256" key="6">
    <source>
        <dbReference type="ARBA" id="ARBA00035157"/>
    </source>
</evidence>
<dbReference type="InterPro" id="IPR036419">
    <property type="entry name" value="Ribosomal_S3_C_sf"/>
</dbReference>
<keyword evidence="5" id="KW-0687">Ribonucleoprotein</keyword>
<dbReference type="EMBL" id="AP017926">
    <property type="protein sequence ID" value="BAX08588.1"/>
    <property type="molecule type" value="Genomic_DNA"/>
</dbReference>
<reference evidence="7" key="1">
    <citation type="submission" date="2016-12" db="EMBL/GenBank/DDBJ databases">
        <title>Complete mitochondrial genome of the wood-decaying fungus Fomitopsis palustris.</title>
        <authorList>
            <person name="Tanaka Y."/>
            <person name="Suzuki T."/>
            <person name="Iigo M."/>
            <person name="Kurokura T."/>
            <person name="Toyama F."/>
            <person name="Dohra H."/>
            <person name="Konno N."/>
        </authorList>
    </citation>
    <scope>NUCLEOTIDE SEQUENCE</scope>
    <source>
        <strain evidence="7">FFPRI 0507</strain>
    </source>
</reference>
<gene>
    <name evidence="7" type="primary">rps3</name>
</gene>
<comment type="subcellular location">
    <subcellularLocation>
        <location evidence="1">Mitochondrion</location>
    </subcellularLocation>
</comment>
<name>A0A1V1FYP1_9APHY</name>
<evidence type="ECO:0000256" key="3">
    <source>
        <dbReference type="ARBA" id="ARBA00022980"/>
    </source>
</evidence>
<keyword evidence="4 7" id="KW-0496">Mitochondrion</keyword>
<proteinExistence type="inferred from homology"/>
<accession>A0A1V1FYP1</accession>
<keyword evidence="3 7" id="KW-0689">Ribosomal protein</keyword>
<dbReference type="GO" id="GO:0005840">
    <property type="term" value="C:ribosome"/>
    <property type="evidence" value="ECO:0007669"/>
    <property type="project" value="UniProtKB-KW"/>
</dbReference>
<evidence type="ECO:0000256" key="5">
    <source>
        <dbReference type="ARBA" id="ARBA00023274"/>
    </source>
</evidence>
<dbReference type="Gene3D" id="3.30.1140.32">
    <property type="entry name" value="Ribosomal protein S3, C-terminal domain"/>
    <property type="match status" value="1"/>
</dbReference>
<dbReference type="GO" id="GO:0005739">
    <property type="term" value="C:mitochondrion"/>
    <property type="evidence" value="ECO:0007669"/>
    <property type="project" value="UniProtKB-SubCell"/>
</dbReference>
<evidence type="ECO:0000256" key="4">
    <source>
        <dbReference type="ARBA" id="ARBA00023128"/>
    </source>
</evidence>